<dbReference type="InterPro" id="IPR013509">
    <property type="entry name" value="RNR_lsu_N"/>
</dbReference>
<keyword evidence="11" id="KW-0170">Cobalt</keyword>
<evidence type="ECO:0000259" key="15">
    <source>
        <dbReference type="PROSITE" id="PS51161"/>
    </source>
</evidence>
<dbReference type="CDD" id="cd00081">
    <property type="entry name" value="Hint"/>
    <property type="match status" value="1"/>
</dbReference>
<dbReference type="InterPro" id="IPR006142">
    <property type="entry name" value="INTEIN"/>
</dbReference>
<dbReference type="SUPFAM" id="SSF48168">
    <property type="entry name" value="R1 subunit of ribonucleotide reductase, N-terminal domain"/>
    <property type="match status" value="1"/>
</dbReference>
<dbReference type="Pfam" id="PF14528">
    <property type="entry name" value="LAGLIDADG_3"/>
    <property type="match status" value="1"/>
</dbReference>
<dbReference type="Proteomes" id="UP000244093">
    <property type="component" value="Unassembled WGS sequence"/>
</dbReference>
<dbReference type="UniPathway" id="UPA00326"/>
<comment type="catalytic activity">
    <reaction evidence="13">
        <text>a 2'-deoxyribonucleoside 5'-diphosphate + [thioredoxin]-disulfide + H2O = a ribonucleoside 5'-diphosphate + [thioredoxin]-dithiol</text>
        <dbReference type="Rhea" id="RHEA:23252"/>
        <dbReference type="Rhea" id="RHEA-COMP:10698"/>
        <dbReference type="Rhea" id="RHEA-COMP:10700"/>
        <dbReference type="ChEBI" id="CHEBI:15377"/>
        <dbReference type="ChEBI" id="CHEBI:29950"/>
        <dbReference type="ChEBI" id="CHEBI:50058"/>
        <dbReference type="ChEBI" id="CHEBI:57930"/>
        <dbReference type="ChEBI" id="CHEBI:73316"/>
        <dbReference type="EC" id="1.17.4.1"/>
    </reaction>
</comment>
<dbReference type="NCBIfam" id="TIGR01445">
    <property type="entry name" value="intein_Nterm"/>
    <property type="match status" value="1"/>
</dbReference>
<comment type="cofactor">
    <cofactor evidence="1">
        <name>adenosylcob(III)alamin</name>
        <dbReference type="ChEBI" id="CHEBI:18408"/>
    </cofactor>
</comment>
<evidence type="ECO:0000256" key="12">
    <source>
        <dbReference type="PROSITE-ProRule" id="PRU00492"/>
    </source>
</evidence>
<dbReference type="PROSITE" id="PS51161">
    <property type="entry name" value="ATP_CONE"/>
    <property type="match status" value="1"/>
</dbReference>
<dbReference type="InterPro" id="IPR050862">
    <property type="entry name" value="RdRp_reductase_class-2"/>
</dbReference>
<dbReference type="EC" id="1.17.4.1" evidence="2 13"/>
<dbReference type="GO" id="GO:0031419">
    <property type="term" value="F:cobalamin binding"/>
    <property type="evidence" value="ECO:0007669"/>
    <property type="project" value="UniProtKB-KW"/>
</dbReference>
<evidence type="ECO:0000256" key="8">
    <source>
        <dbReference type="ARBA" id="ARBA00023000"/>
    </source>
</evidence>
<dbReference type="InterPro" id="IPR003587">
    <property type="entry name" value="Hint_dom_N"/>
</dbReference>
<dbReference type="InterPro" id="IPR000788">
    <property type="entry name" value="RNR_lg_C"/>
</dbReference>
<dbReference type="PANTHER" id="PTHR43371">
    <property type="entry name" value="VITAMIN B12-DEPENDENT RIBONUCLEOTIDE REDUCTASE"/>
    <property type="match status" value="1"/>
</dbReference>
<dbReference type="PROSITE" id="PS00089">
    <property type="entry name" value="RIBORED_LARGE"/>
    <property type="match status" value="1"/>
</dbReference>
<protein>
    <recommendedName>
        <fullName evidence="2 13">Ribonucleoside-diphosphate reductase</fullName>
        <ecNumber evidence="2 13">1.17.4.1</ecNumber>
    </recommendedName>
</protein>
<dbReference type="SUPFAM" id="SSF55608">
    <property type="entry name" value="Homing endonucleases"/>
    <property type="match status" value="1"/>
</dbReference>
<dbReference type="Gene3D" id="2.170.16.10">
    <property type="entry name" value="Hedgehog/Intein (Hint) domain"/>
    <property type="match status" value="1"/>
</dbReference>
<keyword evidence="10 13" id="KW-0215">Deoxyribonucleotide synthesis</keyword>
<dbReference type="NCBIfam" id="TIGR01443">
    <property type="entry name" value="intein_Cterm"/>
    <property type="match status" value="1"/>
</dbReference>
<dbReference type="PANTHER" id="PTHR43371:SF1">
    <property type="entry name" value="RIBONUCLEOSIDE-DIPHOSPHATE REDUCTASE"/>
    <property type="match status" value="1"/>
</dbReference>
<evidence type="ECO:0000256" key="11">
    <source>
        <dbReference type="ARBA" id="ARBA00023285"/>
    </source>
</evidence>
<evidence type="ECO:0000313" key="17">
    <source>
        <dbReference type="Proteomes" id="UP000244093"/>
    </source>
</evidence>
<reference evidence="16 17" key="1">
    <citation type="journal article" date="2018" name="Syst. Appl. Microbiol.">
        <title>A new symbiotic nanoarchaeote (Candidatus Nanoclepta minutus) and its host (Zestosphaera tikiterensis gen. nov., sp. nov.) from a New Zealand hot spring.</title>
        <authorList>
            <person name="St John E."/>
            <person name="Liu Y."/>
            <person name="Podar M."/>
            <person name="Stott M.B."/>
            <person name="Meneghin J."/>
            <person name="Chen Z."/>
            <person name="Lagutin K."/>
            <person name="Mitchell K."/>
            <person name="Reysenbach A.L."/>
        </authorList>
    </citation>
    <scope>NUCLEOTIDE SEQUENCE [LARGE SCALE GENOMIC DNA]</scope>
    <source>
        <strain evidence="16">NZ3</strain>
    </source>
</reference>
<feature type="domain" description="DOD-type homing endonuclease" evidence="14">
    <location>
        <begin position="601"/>
        <end position="737"/>
    </location>
</feature>
<dbReference type="PROSITE" id="PS50819">
    <property type="entry name" value="INTEIN_ENDONUCLEASE"/>
    <property type="match status" value="1"/>
</dbReference>
<comment type="similarity">
    <text evidence="13">Belongs to the ribonucleoside diphosphate reductase large chain family.</text>
</comment>
<dbReference type="Pfam" id="PF00317">
    <property type="entry name" value="Ribonuc_red_lgN"/>
    <property type="match status" value="1"/>
</dbReference>
<dbReference type="PROSITE" id="PS50818">
    <property type="entry name" value="INTEIN_C_TER"/>
    <property type="match status" value="1"/>
</dbReference>
<dbReference type="GO" id="GO:0009263">
    <property type="term" value="P:deoxyribonucleotide biosynthetic process"/>
    <property type="evidence" value="ECO:0007669"/>
    <property type="project" value="UniProtKB-KW"/>
</dbReference>
<proteinExistence type="inferred from homology"/>
<evidence type="ECO:0000256" key="9">
    <source>
        <dbReference type="ARBA" id="ARBA00023002"/>
    </source>
</evidence>
<dbReference type="InterPro" id="IPR005144">
    <property type="entry name" value="ATP-cone_dom"/>
</dbReference>
<dbReference type="GO" id="GO:0004748">
    <property type="term" value="F:ribonucleoside-diphosphate reductase activity, thioredoxin disulfide as acceptor"/>
    <property type="evidence" value="ECO:0007669"/>
    <property type="project" value="UniProtKB-EC"/>
</dbReference>
<comment type="function">
    <text evidence="13">Provides the precursors necessary for DNA synthesis. Catalyzes the biosynthesis of deoxyribonucleotides from the corresponding ribonucleotides.</text>
</comment>
<evidence type="ECO:0000256" key="1">
    <source>
        <dbReference type="ARBA" id="ARBA00001922"/>
    </source>
</evidence>
<evidence type="ECO:0000256" key="7">
    <source>
        <dbReference type="ARBA" id="ARBA00022840"/>
    </source>
</evidence>
<dbReference type="InterPro" id="IPR004860">
    <property type="entry name" value="LAGLIDADG_dom"/>
</dbReference>
<dbReference type="GO" id="GO:0016539">
    <property type="term" value="P:intein-mediated protein splicing"/>
    <property type="evidence" value="ECO:0007669"/>
    <property type="project" value="InterPro"/>
</dbReference>
<dbReference type="PRINTS" id="PR00379">
    <property type="entry name" value="INTEIN"/>
</dbReference>
<evidence type="ECO:0000256" key="13">
    <source>
        <dbReference type="RuleBase" id="RU003410"/>
    </source>
</evidence>
<dbReference type="InterPro" id="IPR036844">
    <property type="entry name" value="Hint_dom_sf"/>
</dbReference>
<accession>A0A2R7Y5Q2</accession>
<keyword evidence="9 13" id="KW-0560">Oxidoreductase</keyword>
<keyword evidence="6" id="KW-0068">Autocatalytic cleavage</keyword>
<dbReference type="SUPFAM" id="SSF51294">
    <property type="entry name" value="Hedgehog/intein (Hint) domain"/>
    <property type="match status" value="1"/>
</dbReference>
<organism evidence="16 17">
    <name type="scientific">Zestosphaera tikiterensis</name>
    <dbReference type="NCBI Taxonomy" id="1973259"/>
    <lineage>
        <taxon>Archaea</taxon>
        <taxon>Thermoproteota</taxon>
        <taxon>Thermoprotei</taxon>
        <taxon>Desulfurococcales</taxon>
        <taxon>Desulfurococcaceae</taxon>
        <taxon>Zestosphaera</taxon>
    </lineage>
</organism>
<evidence type="ECO:0000256" key="5">
    <source>
        <dbReference type="ARBA" id="ARBA00022741"/>
    </source>
</evidence>
<comment type="caution">
    <text evidence="16">The sequence shown here is derived from an EMBL/GenBank/DDBJ whole genome shotgun (WGS) entry which is preliminary data.</text>
</comment>
<evidence type="ECO:0000259" key="14">
    <source>
        <dbReference type="PROSITE" id="PS50819"/>
    </source>
</evidence>
<dbReference type="GO" id="GO:0004519">
    <property type="term" value="F:endonuclease activity"/>
    <property type="evidence" value="ECO:0007669"/>
    <property type="project" value="InterPro"/>
</dbReference>
<dbReference type="PROSITE" id="PS50817">
    <property type="entry name" value="INTEIN_N_TER"/>
    <property type="match status" value="1"/>
</dbReference>
<name>A0A2R7Y5Q2_9CREN</name>
<dbReference type="InterPro" id="IPR013346">
    <property type="entry name" value="NrdE_NrdA_C"/>
</dbReference>
<dbReference type="Gene3D" id="3.20.70.20">
    <property type="match status" value="2"/>
</dbReference>
<dbReference type="InterPro" id="IPR003586">
    <property type="entry name" value="Hint_dom_C"/>
</dbReference>
<keyword evidence="4" id="KW-0846">Cobalamin</keyword>
<dbReference type="Pfam" id="PF14890">
    <property type="entry name" value="Intein_splicing"/>
    <property type="match status" value="1"/>
</dbReference>
<dbReference type="AlphaFoldDB" id="A0A2R7Y5Q2"/>
<keyword evidence="3" id="KW-0021">Allosteric enzyme</keyword>
<dbReference type="EMBL" id="NBVN01000003">
    <property type="protein sequence ID" value="PUA32866.1"/>
    <property type="molecule type" value="Genomic_DNA"/>
</dbReference>
<evidence type="ECO:0000256" key="2">
    <source>
        <dbReference type="ARBA" id="ARBA00012274"/>
    </source>
</evidence>
<dbReference type="InterPro" id="IPR027434">
    <property type="entry name" value="Homing_endonucl"/>
</dbReference>
<keyword evidence="5 12" id="KW-0547">Nucleotide-binding</keyword>
<dbReference type="InterPro" id="IPR004042">
    <property type="entry name" value="Intein_endonuc_central"/>
</dbReference>
<evidence type="ECO:0000256" key="4">
    <source>
        <dbReference type="ARBA" id="ARBA00022628"/>
    </source>
</evidence>
<dbReference type="InterPro" id="IPR006141">
    <property type="entry name" value="Intein_N"/>
</dbReference>
<dbReference type="Pfam" id="PF03477">
    <property type="entry name" value="ATP-cone"/>
    <property type="match status" value="1"/>
</dbReference>
<feature type="domain" description="ATP-cone" evidence="15">
    <location>
        <begin position="4"/>
        <end position="98"/>
    </location>
</feature>
<dbReference type="SUPFAM" id="SSF51998">
    <property type="entry name" value="PFL-like glycyl radical enzymes"/>
    <property type="match status" value="1"/>
</dbReference>
<evidence type="ECO:0000256" key="3">
    <source>
        <dbReference type="ARBA" id="ARBA00022533"/>
    </source>
</evidence>
<evidence type="ECO:0000256" key="10">
    <source>
        <dbReference type="ARBA" id="ARBA00023116"/>
    </source>
</evidence>
<dbReference type="InterPro" id="IPR008926">
    <property type="entry name" value="RNR_R1-su_N"/>
</dbReference>
<gene>
    <name evidence="16" type="ORF">B7O98_05380</name>
</gene>
<keyword evidence="7 12" id="KW-0067">ATP-binding</keyword>
<keyword evidence="8" id="KW-0651">Protein splicing</keyword>
<dbReference type="SMART" id="SM00305">
    <property type="entry name" value="HintC"/>
    <property type="match status" value="1"/>
</dbReference>
<sequence>MKSLTVVKRNGREEPFELSKLVKSVHAALNAAGLNDASLTSVMDDVLNSVFNEPDKVPSSKISDFVEKAFITRVVEDPRYEVAGRYYLLARIYNDVFGKGKWSSFDPDDLRLTYYALRVLMSRYLRKDPNSGRFLETPKALFERVARFVASAEKPESREYWFNEFLRLMKELRFIPNSPTLMNAGTKLGILSACFVLPVRDAMVTPENDGIYDAVRAQAIIFQQGGGCGFNFSELRPEGDVVASTAGVASGPLSFMKLFDVNTEVVKQGGRRRGANMGVLHVWHPDIKKFIKAKSGEGKDAVLQNFNISVGMYDYFMKALNEGKPVPLINPRKTSLDKTHNSLKYAVVWARHYMDEEWVQEVIIDELEMNGGSIPLENSLIITWDEALAIAEAEGAIVAWEDPKAIFEEIVKNAWESGDPGLLFIDTINRRHPTWYLGKINATNPCVSGETRVLTPKGWRTAREVWEEAKKHGVEVKTVVADEKVLGEGGEPIAYETTLVAPVGESAVRGIAENKELKLKIVAPQKAWVWYVGRKPALKVVTKEGYEVTVTYEHRFLTPEGWKEARELRPGDAIALARMHPEYVGRALTSTIKLDSDVAFALGWLVGNGALSKDYVAWHFKSGDGAAFERVKQAIAKLGGNSDGNAVLDKAELTLKFGSGTSAYKKVVELIGEIPPYQHRRRLPEIAWKLDLESLKSFLRGLFTANGATGFDDAIRLTNASSDLLKDVQILLTTIGIFSEIYSKPHDRKFSYATANDEVKVYEASEYYELTISNYSRHIFTELVGFESLEKTTELKLSKAESDPVWVSVERVEDAGVVDFYDFTVPEVHAYIAAGLIHHNCGEEPLLEWEACNLGSINLEKYVTSDGRIDWVGLGKDVEVAVRFLDNVIDVARFLLPQIEERVRRTRKVGLGVMGWAHMLVKLGIPYDSVDAVYLAYHLAEWIAYNAYRASLKLAIEKGPFPAWNSKLYKMFWSDALPLEEIFKASGVSGNISSEVKKLVFERPSVNWRELESEVRAKGLRNAAVLSIAPTGTVSIIGGTSSSIEPIFALAFTRVVTVGTFIEVNPLFLEALRLYGLDNPEVVGVVAESGSVRGNPFIPKKLREVFPTAHDIEPIWHILHQAAWQQWVDAGVSKTINMRAEATVEDVRKAYMTAWVVGCKGITVYRDKSKTQQVIYFGAKLTKKMSREGKELEEPQVKERVIRKSEEAEHEVEPKQVRKDLSRYRITRYVLKEGESGECPTCEY</sequence>
<evidence type="ECO:0000313" key="16">
    <source>
        <dbReference type="EMBL" id="PUA32866.1"/>
    </source>
</evidence>
<dbReference type="SMART" id="SM00306">
    <property type="entry name" value="HintN"/>
    <property type="match status" value="1"/>
</dbReference>
<dbReference type="Gene3D" id="3.10.28.10">
    <property type="entry name" value="Homing endonucleases"/>
    <property type="match status" value="1"/>
</dbReference>
<dbReference type="InterPro" id="IPR030934">
    <property type="entry name" value="Intein_C"/>
</dbReference>
<evidence type="ECO:0000256" key="6">
    <source>
        <dbReference type="ARBA" id="ARBA00022813"/>
    </source>
</evidence>
<dbReference type="GO" id="GO:0005524">
    <property type="term" value="F:ATP binding"/>
    <property type="evidence" value="ECO:0007669"/>
    <property type="project" value="UniProtKB-UniRule"/>
</dbReference>
<dbReference type="Pfam" id="PF02867">
    <property type="entry name" value="Ribonuc_red_lgC"/>
    <property type="match status" value="1"/>
</dbReference>